<reference evidence="3 4" key="1">
    <citation type="journal article" date="2013" name="BMC Genomics">
        <title>Genomics-driven discovery of the pneumocandin biosynthetic gene cluster in the fungus Glarea lozoyensis.</title>
        <authorList>
            <person name="Chen L."/>
            <person name="Yue Q."/>
            <person name="Zhang X."/>
            <person name="Xiang M."/>
            <person name="Wang C."/>
            <person name="Li S."/>
            <person name="Che Y."/>
            <person name="Ortiz-Lopez F.J."/>
            <person name="Bills G.F."/>
            <person name="Liu X."/>
            <person name="An Z."/>
        </authorList>
    </citation>
    <scope>NUCLEOTIDE SEQUENCE [LARGE SCALE GENOMIC DNA]</scope>
    <source>
        <strain evidence="4">ATCC 20868 / MF5171</strain>
    </source>
</reference>
<dbReference type="GeneID" id="19472083"/>
<evidence type="ECO:0000313" key="4">
    <source>
        <dbReference type="Proteomes" id="UP000016922"/>
    </source>
</evidence>
<dbReference type="AlphaFoldDB" id="S3CXK5"/>
<keyword evidence="2" id="KW-1133">Transmembrane helix</keyword>
<dbReference type="KEGG" id="glz:GLAREA_13043"/>
<evidence type="ECO:0000256" key="1">
    <source>
        <dbReference type="SAM" id="MobiDB-lite"/>
    </source>
</evidence>
<feature type="compositionally biased region" description="Polar residues" evidence="1">
    <location>
        <begin position="71"/>
        <end position="91"/>
    </location>
</feature>
<dbReference type="Proteomes" id="UP000016922">
    <property type="component" value="Unassembled WGS sequence"/>
</dbReference>
<accession>S3CXK5</accession>
<feature type="region of interest" description="Disordered" evidence="1">
    <location>
        <begin position="1"/>
        <end position="99"/>
    </location>
</feature>
<dbReference type="HOGENOM" id="CLU_030818_1_0_1"/>
<feature type="transmembrane region" description="Helical" evidence="2">
    <location>
        <begin position="557"/>
        <end position="581"/>
    </location>
</feature>
<protein>
    <submittedName>
        <fullName evidence="3">Uncharacterized protein</fullName>
    </submittedName>
</protein>
<dbReference type="eggNOG" id="ENOG502S1M0">
    <property type="taxonomic scope" value="Eukaryota"/>
</dbReference>
<feature type="transmembrane region" description="Helical" evidence="2">
    <location>
        <begin position="143"/>
        <end position="161"/>
    </location>
</feature>
<keyword evidence="2" id="KW-0812">Transmembrane</keyword>
<dbReference type="RefSeq" id="XP_008082713.1">
    <property type="nucleotide sequence ID" value="XM_008084522.1"/>
</dbReference>
<evidence type="ECO:0000256" key="2">
    <source>
        <dbReference type="SAM" id="Phobius"/>
    </source>
</evidence>
<proteinExistence type="predicted"/>
<keyword evidence="2" id="KW-0472">Membrane</keyword>
<sequence>MVGYNRVNPFSPLENPGNGRPQPTAPYNGGVPQQGGYFQSPEVYSQPFQPYHGDLGSPEYEMHQPPRPGVQSKQRSQQSMNSEYSTSSTIFPSKPSPGTIETQSFLSDPMHRMDTSFNAKDVPYKDPHARQFRMILLGMSTRWFVTAGLCAAFVVSTIQWKKKGAQSESQKKLFNAVTTGISICLGLNIASAFKDIALNMRWVILAQKKRSLREVDLILSIDSMLRVAKLVFISGKPWVILAGSAWLFINILAQAGIAMISLTYGWEVAKEGVLMNSGDVTIPLMDHYYPQGKTAAEANTIMNQDEAYTAHLYGGLIGNYGTNKSEERPKPGTMIQMSGGMVYRSPKEKKSTLPFIDSPPGVSTAYSEYSIITEREISATYSCSSHVVTAGGNGTANNITVEGLGEIFVSHKAPNSTTFFTEKDGSVRNVCDDTLRCSVVQAFEASPEKAWYYTCNITVAKTEHDRLNISWISDNMASIAGSSIAQVGYTDDGQEAQIYPQGSIWGSPQEGNSDNIGELVSIYALGSLASATIFNPVTTYPGSAPQQGTSLQIGHRISFLMILGLICGCHLLFVVVVAILANKAKIGPDTHLEMGLLLRPIADQLEGVRSNGKANDAYYKVLVTSKAKYERSVNDRWILKTS</sequence>
<evidence type="ECO:0000313" key="3">
    <source>
        <dbReference type="EMBL" id="EPE30320.1"/>
    </source>
</evidence>
<organism evidence="3 4">
    <name type="scientific">Glarea lozoyensis (strain ATCC 20868 / MF5171)</name>
    <dbReference type="NCBI Taxonomy" id="1116229"/>
    <lineage>
        <taxon>Eukaryota</taxon>
        <taxon>Fungi</taxon>
        <taxon>Dikarya</taxon>
        <taxon>Ascomycota</taxon>
        <taxon>Pezizomycotina</taxon>
        <taxon>Leotiomycetes</taxon>
        <taxon>Helotiales</taxon>
        <taxon>Helotiaceae</taxon>
        <taxon>Glarea</taxon>
    </lineage>
</organism>
<name>S3CXK5_GLAL2</name>
<dbReference type="OrthoDB" id="3596604at2759"/>
<feature type="transmembrane region" description="Helical" evidence="2">
    <location>
        <begin position="173"/>
        <end position="193"/>
    </location>
</feature>
<dbReference type="EMBL" id="KE145364">
    <property type="protein sequence ID" value="EPE30320.1"/>
    <property type="molecule type" value="Genomic_DNA"/>
</dbReference>
<feature type="transmembrane region" description="Helical" evidence="2">
    <location>
        <begin position="245"/>
        <end position="266"/>
    </location>
</feature>
<dbReference type="OMA" id="STDPWYY"/>
<gene>
    <name evidence="3" type="ORF">GLAREA_13043</name>
</gene>
<keyword evidence="4" id="KW-1185">Reference proteome</keyword>